<proteinExistence type="predicted"/>
<dbReference type="EMBL" id="GL376623">
    <property type="status" value="NOT_ANNOTATED_CDS"/>
    <property type="molecule type" value="Genomic_DNA"/>
</dbReference>
<feature type="region of interest" description="Disordered" evidence="1">
    <location>
        <begin position="1"/>
        <end position="44"/>
    </location>
</feature>
<evidence type="ECO:0000313" key="3">
    <source>
        <dbReference type="Proteomes" id="UP000019132"/>
    </source>
</evidence>
<organism evidence="2 3">
    <name type="scientific">Globisporangium ultimum (strain ATCC 200006 / CBS 805.95 / DAOM BR144)</name>
    <name type="common">Pythium ultimum</name>
    <dbReference type="NCBI Taxonomy" id="431595"/>
    <lineage>
        <taxon>Eukaryota</taxon>
        <taxon>Sar</taxon>
        <taxon>Stramenopiles</taxon>
        <taxon>Oomycota</taxon>
        <taxon>Peronosporomycetes</taxon>
        <taxon>Pythiales</taxon>
        <taxon>Pythiaceae</taxon>
        <taxon>Globisporangium</taxon>
    </lineage>
</organism>
<keyword evidence="3" id="KW-1185">Reference proteome</keyword>
<dbReference type="Proteomes" id="UP000019132">
    <property type="component" value="Unassembled WGS sequence"/>
</dbReference>
<dbReference type="InParanoid" id="K3WYX0"/>
<reference evidence="2" key="3">
    <citation type="submission" date="2015-02" db="UniProtKB">
        <authorList>
            <consortium name="EnsemblProtists"/>
        </authorList>
    </citation>
    <scope>IDENTIFICATION</scope>
    <source>
        <strain evidence="2">DAOM BR144</strain>
    </source>
</reference>
<sequence length="70" mass="7993">MDTTEDGRMSEASSARNRSRRRSIASPMMDDMMDDMNGVHGSNAHGGQLRPQLRCNACWELYQLAQDLYR</sequence>
<dbReference type="eggNOG" id="ENOG502TFB4">
    <property type="taxonomic scope" value="Eukaryota"/>
</dbReference>
<dbReference type="EnsemblProtists" id="PYU1_T010169">
    <property type="protein sequence ID" value="PYU1_T010169"/>
    <property type="gene ID" value="PYU1_G010149"/>
</dbReference>
<evidence type="ECO:0000256" key="1">
    <source>
        <dbReference type="SAM" id="MobiDB-lite"/>
    </source>
</evidence>
<reference evidence="3" key="2">
    <citation type="submission" date="2010-04" db="EMBL/GenBank/DDBJ databases">
        <authorList>
            <person name="Buell R."/>
            <person name="Hamilton J."/>
            <person name="Hostetler J."/>
        </authorList>
    </citation>
    <scope>NUCLEOTIDE SEQUENCE [LARGE SCALE GENOMIC DNA]</scope>
    <source>
        <strain evidence="3">DAOM:BR144</strain>
    </source>
</reference>
<protein>
    <submittedName>
        <fullName evidence="2">Uncharacterized protein</fullName>
    </submittedName>
</protein>
<dbReference type="HOGENOM" id="CLU_2763464_0_0_1"/>
<name>K3WYX0_GLOUD</name>
<reference evidence="3" key="1">
    <citation type="journal article" date="2010" name="Genome Biol.">
        <title>Genome sequence of the necrotrophic plant pathogen Pythium ultimum reveals original pathogenicity mechanisms and effector repertoire.</title>
        <authorList>
            <person name="Levesque C.A."/>
            <person name="Brouwer H."/>
            <person name="Cano L."/>
            <person name="Hamilton J.P."/>
            <person name="Holt C."/>
            <person name="Huitema E."/>
            <person name="Raffaele S."/>
            <person name="Robideau G.P."/>
            <person name="Thines M."/>
            <person name="Win J."/>
            <person name="Zerillo M.M."/>
            <person name="Beakes G.W."/>
            <person name="Boore J.L."/>
            <person name="Busam D."/>
            <person name="Dumas B."/>
            <person name="Ferriera S."/>
            <person name="Fuerstenberg S.I."/>
            <person name="Gachon C.M."/>
            <person name="Gaulin E."/>
            <person name="Govers F."/>
            <person name="Grenville-Briggs L."/>
            <person name="Horner N."/>
            <person name="Hostetler J."/>
            <person name="Jiang R.H."/>
            <person name="Johnson J."/>
            <person name="Krajaejun T."/>
            <person name="Lin H."/>
            <person name="Meijer H.J."/>
            <person name="Moore B."/>
            <person name="Morris P."/>
            <person name="Phuntmart V."/>
            <person name="Puiu D."/>
            <person name="Shetty J."/>
            <person name="Stajich J.E."/>
            <person name="Tripathy S."/>
            <person name="Wawra S."/>
            <person name="van West P."/>
            <person name="Whitty B.R."/>
            <person name="Coutinho P.M."/>
            <person name="Henrissat B."/>
            <person name="Martin F."/>
            <person name="Thomas P.D."/>
            <person name="Tyler B.M."/>
            <person name="De Vries R.P."/>
            <person name="Kamoun S."/>
            <person name="Yandell M."/>
            <person name="Tisserat N."/>
            <person name="Buell C.R."/>
        </authorList>
    </citation>
    <scope>NUCLEOTIDE SEQUENCE</scope>
    <source>
        <strain evidence="3">DAOM:BR144</strain>
    </source>
</reference>
<dbReference type="VEuPathDB" id="FungiDB:PYU1_G010149"/>
<evidence type="ECO:0000313" key="2">
    <source>
        <dbReference type="EnsemblProtists" id="PYU1_T010169"/>
    </source>
</evidence>
<accession>K3WYX0</accession>
<dbReference type="AlphaFoldDB" id="K3WYX0"/>